<proteinExistence type="predicted"/>
<evidence type="ECO:0000313" key="9">
    <source>
        <dbReference type="EMBL" id="AKV00004.1"/>
    </source>
</evidence>
<feature type="binding site" evidence="5">
    <location>
        <position position="43"/>
    </location>
    <ligand>
        <name>ATP</name>
        <dbReference type="ChEBI" id="CHEBI:30616"/>
    </ligand>
</feature>
<dbReference type="InterPro" id="IPR011009">
    <property type="entry name" value="Kinase-like_dom_sf"/>
</dbReference>
<keyword evidence="1" id="KW-0808">Transferase</keyword>
<dbReference type="GO" id="GO:0005524">
    <property type="term" value="F:ATP binding"/>
    <property type="evidence" value="ECO:0007669"/>
    <property type="project" value="UniProtKB-UniRule"/>
</dbReference>
<keyword evidence="4 5" id="KW-0067">ATP-binding</keyword>
<reference evidence="9 10" key="1">
    <citation type="submission" date="2015-08" db="EMBL/GenBank/DDBJ databases">
        <authorList>
            <person name="Babu N.S."/>
            <person name="Beckwith C.J."/>
            <person name="Beseler K.G."/>
            <person name="Brison A."/>
            <person name="Carone J.V."/>
            <person name="Caskin T.P."/>
            <person name="Diamond M."/>
            <person name="Durham M.E."/>
            <person name="Foxe J.M."/>
            <person name="Go M."/>
            <person name="Henderson B.A."/>
            <person name="Jones I.B."/>
            <person name="McGettigan J.A."/>
            <person name="Micheletti S.J."/>
            <person name="Nasrallah M.E."/>
            <person name="Ortiz D."/>
            <person name="Piller C.R."/>
            <person name="Privatt S.R."/>
            <person name="Schneider S.L."/>
            <person name="Sharp S."/>
            <person name="Smith T.C."/>
            <person name="Stanton J.D."/>
            <person name="Ullery H.E."/>
            <person name="Wilson R.J."/>
            <person name="Serrano M.G."/>
            <person name="Buck G."/>
            <person name="Lee V."/>
            <person name="Wang Y."/>
            <person name="Carvalho R."/>
            <person name="Voegtly L."/>
            <person name="Shi R."/>
            <person name="Duckworth R."/>
            <person name="Johnson A."/>
            <person name="Loviza R."/>
            <person name="Walstead R."/>
            <person name="Shah Z."/>
            <person name="Kiflezghi M."/>
            <person name="Wade K."/>
            <person name="Ball S.L."/>
            <person name="Bradley K.W."/>
            <person name="Asai D.J."/>
            <person name="Bowman C.A."/>
            <person name="Russell D.A."/>
            <person name="Pope W.H."/>
            <person name="Jacobs-Sera D."/>
            <person name="Hendrix R.W."/>
            <person name="Hatfull G.F."/>
        </authorList>
    </citation>
    <scope>NUCLEOTIDE SEQUENCE [LARGE SCALE GENOMIC DNA]</scope>
    <source>
        <strain evidence="9 10">DSM 27648</strain>
    </source>
</reference>
<protein>
    <submittedName>
        <fullName evidence="9">Serine/threonine protein kinase</fullName>
    </submittedName>
</protein>
<evidence type="ECO:0000256" key="3">
    <source>
        <dbReference type="ARBA" id="ARBA00022777"/>
    </source>
</evidence>
<dbReference type="Gene3D" id="1.10.510.10">
    <property type="entry name" value="Transferase(Phosphotransferase) domain 1"/>
    <property type="match status" value="1"/>
</dbReference>
<feature type="region of interest" description="Disordered" evidence="6">
    <location>
        <begin position="419"/>
        <end position="462"/>
    </location>
</feature>
<organism evidence="9 10">
    <name type="scientific">Labilithrix luteola</name>
    <dbReference type="NCBI Taxonomy" id="1391654"/>
    <lineage>
        <taxon>Bacteria</taxon>
        <taxon>Pseudomonadati</taxon>
        <taxon>Myxococcota</taxon>
        <taxon>Polyangia</taxon>
        <taxon>Polyangiales</taxon>
        <taxon>Labilitrichaceae</taxon>
        <taxon>Labilithrix</taxon>
    </lineage>
</organism>
<keyword evidence="10" id="KW-1185">Reference proteome</keyword>
<dbReference type="PROSITE" id="PS00109">
    <property type="entry name" value="PROTEIN_KINASE_TYR"/>
    <property type="match status" value="1"/>
</dbReference>
<feature type="transmembrane region" description="Helical" evidence="7">
    <location>
        <begin position="395"/>
        <end position="413"/>
    </location>
</feature>
<keyword evidence="7" id="KW-1133">Transmembrane helix</keyword>
<dbReference type="GO" id="GO:0004674">
    <property type="term" value="F:protein serine/threonine kinase activity"/>
    <property type="evidence" value="ECO:0007669"/>
    <property type="project" value="UniProtKB-KW"/>
</dbReference>
<dbReference type="EMBL" id="CP012333">
    <property type="protein sequence ID" value="AKV00004.1"/>
    <property type="molecule type" value="Genomic_DNA"/>
</dbReference>
<evidence type="ECO:0000313" key="10">
    <source>
        <dbReference type="Proteomes" id="UP000064967"/>
    </source>
</evidence>
<dbReference type="OrthoDB" id="9801841at2"/>
<dbReference type="PANTHER" id="PTHR43289">
    <property type="entry name" value="MITOGEN-ACTIVATED PROTEIN KINASE KINASE KINASE 20-RELATED"/>
    <property type="match status" value="1"/>
</dbReference>
<keyword evidence="2 5" id="KW-0547">Nucleotide-binding</keyword>
<dbReference type="PROSITE" id="PS50011">
    <property type="entry name" value="PROTEIN_KINASE_DOM"/>
    <property type="match status" value="1"/>
</dbReference>
<keyword evidence="3 9" id="KW-0418">Kinase</keyword>
<keyword evidence="7" id="KW-0472">Membrane</keyword>
<evidence type="ECO:0000256" key="5">
    <source>
        <dbReference type="PROSITE-ProRule" id="PRU10141"/>
    </source>
</evidence>
<dbReference type="STRING" id="1391654.AKJ09_06667"/>
<dbReference type="Proteomes" id="UP000064967">
    <property type="component" value="Chromosome"/>
</dbReference>
<evidence type="ECO:0000259" key="8">
    <source>
        <dbReference type="PROSITE" id="PS50011"/>
    </source>
</evidence>
<dbReference type="KEGG" id="llu:AKJ09_06667"/>
<dbReference type="CDD" id="cd14014">
    <property type="entry name" value="STKc_PknB_like"/>
    <property type="match status" value="1"/>
</dbReference>
<name>A0A0K1Q2L2_9BACT</name>
<evidence type="ECO:0000256" key="6">
    <source>
        <dbReference type="SAM" id="MobiDB-lite"/>
    </source>
</evidence>
<evidence type="ECO:0000256" key="4">
    <source>
        <dbReference type="ARBA" id="ARBA00022840"/>
    </source>
</evidence>
<dbReference type="PANTHER" id="PTHR43289:SF6">
    <property type="entry name" value="SERINE_THREONINE-PROTEIN KINASE NEKL-3"/>
    <property type="match status" value="1"/>
</dbReference>
<gene>
    <name evidence="9" type="ORF">AKJ09_06667</name>
</gene>
<dbReference type="InterPro" id="IPR000719">
    <property type="entry name" value="Prot_kinase_dom"/>
</dbReference>
<dbReference type="Gene3D" id="3.30.200.20">
    <property type="entry name" value="Phosphorylase Kinase, domain 1"/>
    <property type="match status" value="1"/>
</dbReference>
<evidence type="ECO:0000256" key="1">
    <source>
        <dbReference type="ARBA" id="ARBA00022679"/>
    </source>
</evidence>
<dbReference type="InterPro" id="IPR008266">
    <property type="entry name" value="Tyr_kinase_AS"/>
</dbReference>
<dbReference type="InterPro" id="IPR017441">
    <property type="entry name" value="Protein_kinase_ATP_BS"/>
</dbReference>
<feature type="domain" description="Protein kinase" evidence="8">
    <location>
        <begin position="9"/>
        <end position="292"/>
    </location>
</feature>
<sequence length="462" mass="50597">MSDRTFGAYRLIAELGRGGMANVYLAVRQGPEGSGFAKLMVLKRLRPDLADQPECVEILVDEARIAALLNHVNVVQTHEIGEVDGEFFIAMEYLEGQPLHRLQQQAAKTRKAGAVMPLTREQQYLIVMDALAGLHHAHELVDFEGTSLNLVHRDMTPHNMFVTYDGHVKILDFGVAKAVGRTLETRRGSVTGKVRYMAPEQAIGAVITRRADIFSMGIILWEIATGKRMWDELDDLEIVQALASGSLPPSPRVIDPTVPRAIDAICNKALAVRENERYETAEDFRADIERFLDETGNLAVTRSKLATSMAMLFMDKKLELRRLIEAQLAELDITNTTRQRLVRSQPDSRLTPRAVELPSRRAAIEAKEPSVPAPPIEADRTSPVVVVQPRKRRRFSLGVATAAMTIAAVLALVSMQGTSPSSRGAAILPDPQSHAAAPPPAVEPATLAPQAPQVGPKDASTD</sequence>
<evidence type="ECO:0000256" key="7">
    <source>
        <dbReference type="SAM" id="Phobius"/>
    </source>
</evidence>
<accession>A0A0K1Q2L2</accession>
<dbReference type="AlphaFoldDB" id="A0A0K1Q2L2"/>
<keyword evidence="9" id="KW-0723">Serine/threonine-protein kinase</keyword>
<dbReference type="PROSITE" id="PS00107">
    <property type="entry name" value="PROTEIN_KINASE_ATP"/>
    <property type="match status" value="1"/>
</dbReference>
<dbReference type="RefSeq" id="WP_146651367.1">
    <property type="nucleotide sequence ID" value="NZ_CP012333.1"/>
</dbReference>
<dbReference type="Pfam" id="PF00069">
    <property type="entry name" value="Pkinase"/>
    <property type="match status" value="1"/>
</dbReference>
<evidence type="ECO:0000256" key="2">
    <source>
        <dbReference type="ARBA" id="ARBA00022741"/>
    </source>
</evidence>
<keyword evidence="7" id="KW-0812">Transmembrane</keyword>
<dbReference type="SUPFAM" id="SSF56112">
    <property type="entry name" value="Protein kinase-like (PK-like)"/>
    <property type="match status" value="1"/>
</dbReference>